<gene>
    <name evidence="2" type="ORF">H4683_004031</name>
</gene>
<dbReference type="Pfam" id="PF10026">
    <property type="entry name" value="DUF2268"/>
    <property type="match status" value="1"/>
</dbReference>
<organism evidence="2 3">
    <name type="scientific">Sporosarcina limicola</name>
    <dbReference type="NCBI Taxonomy" id="34101"/>
    <lineage>
        <taxon>Bacteria</taxon>
        <taxon>Bacillati</taxon>
        <taxon>Bacillota</taxon>
        <taxon>Bacilli</taxon>
        <taxon>Bacillales</taxon>
        <taxon>Caryophanaceae</taxon>
        <taxon>Sporosarcina</taxon>
    </lineage>
</organism>
<dbReference type="RefSeq" id="WP_192600506.1">
    <property type="nucleotide sequence ID" value="NZ_JADBEL010000040.1"/>
</dbReference>
<keyword evidence="3" id="KW-1185">Reference proteome</keyword>
<dbReference type="EMBL" id="JADBEL010000040">
    <property type="protein sequence ID" value="MBE1556905.1"/>
    <property type="molecule type" value="Genomic_DNA"/>
</dbReference>
<protein>
    <submittedName>
        <fullName evidence="2">Uncharacterized protein YjaZ</fullName>
    </submittedName>
</protein>
<name>A0A927RF37_9BACL</name>
<evidence type="ECO:0000313" key="3">
    <source>
        <dbReference type="Proteomes" id="UP000658225"/>
    </source>
</evidence>
<dbReference type="AlphaFoldDB" id="A0A927RF37"/>
<evidence type="ECO:0000259" key="1">
    <source>
        <dbReference type="Pfam" id="PF10026"/>
    </source>
</evidence>
<reference evidence="2" key="1">
    <citation type="submission" date="2020-10" db="EMBL/GenBank/DDBJ databases">
        <title>Genomic Encyclopedia of Type Strains, Phase IV (KMG-IV): sequencing the most valuable type-strain genomes for metagenomic binning, comparative biology and taxonomic classification.</title>
        <authorList>
            <person name="Goeker M."/>
        </authorList>
    </citation>
    <scope>NUCLEOTIDE SEQUENCE</scope>
    <source>
        <strain evidence="2">DSM 13886</strain>
    </source>
</reference>
<accession>A0A927RF37</accession>
<proteinExistence type="predicted"/>
<dbReference type="InterPro" id="IPR018728">
    <property type="entry name" value="DUF2268"/>
</dbReference>
<evidence type="ECO:0000313" key="2">
    <source>
        <dbReference type="EMBL" id="MBE1556905.1"/>
    </source>
</evidence>
<sequence length="300" mass="33894">MNAYKVINTLEQYGELLAITDLEKREDYFRFEMMKPFQEMWNFINVPLKAKQENGYDVVMATQMLGFADVSDDKSIQEGLSMLKENNVYTVAENTLKTCVESANREGFKVNADEIRFGLYVSDPQKLKLQKGYTGFGGIPGFITVNIYPNDYNLPKIPAVIAHEFHHNIRFSYFDWDHGNVTVGDYLVIEGLAESFAKELYGTEHLGPWVTSMDKDDLEYSIHVIGESLDVKGFAEVSSYMFGDEIAKQEGYQSVGLSFGAGYAVGYEAVQSFMKRQNKTIYETTLLSSGEIINGCGLFI</sequence>
<dbReference type="Proteomes" id="UP000658225">
    <property type="component" value="Unassembled WGS sequence"/>
</dbReference>
<feature type="domain" description="DUF2268" evidence="1">
    <location>
        <begin position="90"/>
        <end position="293"/>
    </location>
</feature>
<comment type="caution">
    <text evidence="2">The sequence shown here is derived from an EMBL/GenBank/DDBJ whole genome shotgun (WGS) entry which is preliminary data.</text>
</comment>